<gene>
    <name evidence="2" type="ORF">PO878_16200</name>
</gene>
<dbReference type="AlphaFoldDB" id="A0AAE9Y4F0"/>
<evidence type="ECO:0000259" key="1">
    <source>
        <dbReference type="SMART" id="SM00849"/>
    </source>
</evidence>
<dbReference type="EMBL" id="CP116942">
    <property type="protein sequence ID" value="WCO66042.1"/>
    <property type="molecule type" value="Genomic_DNA"/>
</dbReference>
<evidence type="ECO:0000313" key="2">
    <source>
        <dbReference type="EMBL" id="WCO66042.1"/>
    </source>
</evidence>
<accession>A0AAE9Y4F0</accession>
<proteinExistence type="predicted"/>
<dbReference type="InterPro" id="IPR001279">
    <property type="entry name" value="Metallo-B-lactamas"/>
</dbReference>
<name>A0AAE9Y4F0_9ACTN</name>
<dbReference type="RefSeq" id="WP_272735568.1">
    <property type="nucleotide sequence ID" value="NZ_CP116942.1"/>
</dbReference>
<keyword evidence="3" id="KW-1185">Reference proteome</keyword>
<dbReference type="Proteomes" id="UP001216390">
    <property type="component" value="Chromosome"/>
</dbReference>
<dbReference type="SMART" id="SM00849">
    <property type="entry name" value="Lactamase_B"/>
    <property type="match status" value="1"/>
</dbReference>
<dbReference type="SUPFAM" id="SSF56281">
    <property type="entry name" value="Metallo-hydrolase/oxidoreductase"/>
    <property type="match status" value="1"/>
</dbReference>
<organism evidence="2 3">
    <name type="scientific">Iamia majanohamensis</name>
    <dbReference type="NCBI Taxonomy" id="467976"/>
    <lineage>
        <taxon>Bacteria</taxon>
        <taxon>Bacillati</taxon>
        <taxon>Actinomycetota</taxon>
        <taxon>Acidimicrobiia</taxon>
        <taxon>Acidimicrobiales</taxon>
        <taxon>Iamiaceae</taxon>
        <taxon>Iamia</taxon>
    </lineage>
</organism>
<dbReference type="PANTHER" id="PTHR43717:SF1">
    <property type="entry name" value="ANAEROBIC NITRIC OXIDE REDUCTASE FLAVORUBREDOXIN"/>
    <property type="match status" value="1"/>
</dbReference>
<reference evidence="2" key="1">
    <citation type="submission" date="2023-01" db="EMBL/GenBank/DDBJ databases">
        <title>The diversity of Class Acidimicrobiia in South China Sea sediment environments and the proposal of Iamia marina sp. nov., a novel species of the genus Iamia.</title>
        <authorList>
            <person name="He Y."/>
            <person name="Tian X."/>
        </authorList>
    </citation>
    <scope>NUCLEOTIDE SEQUENCE</scope>
    <source>
        <strain evidence="2">DSM 19957</strain>
    </source>
</reference>
<sequence>MGFAPHLPIRLDPREIAPDTFLLRSAQPALGAPLSVSLNSLVIRGEEPVVVDTSTVANRDAWLEDLTSLVDPADVRWIFISHDDEDHTGNLAQVLELCPAATVVMSWALTERSACSVAVPPERLRWVDPGGRLDVGDRTLLAIRPPVYDSPTTRALYDPTTGVLWASDTFATPMPAEPVDDVAEIPPPMWAEGFAMFHHHALAPWLSMVDHDAYAAEVRALRALDAEVVVAAHTPAITGPSVATAFDHLAALPRTVPPPHPDQAALEAALAGAP</sequence>
<dbReference type="Pfam" id="PF19583">
    <property type="entry name" value="ODP"/>
    <property type="match status" value="1"/>
</dbReference>
<dbReference type="InterPro" id="IPR036866">
    <property type="entry name" value="RibonucZ/Hydroxyglut_hydro"/>
</dbReference>
<evidence type="ECO:0000313" key="3">
    <source>
        <dbReference type="Proteomes" id="UP001216390"/>
    </source>
</evidence>
<dbReference type="PANTHER" id="PTHR43717">
    <property type="entry name" value="ANAEROBIC NITRIC OXIDE REDUCTASE FLAVORUBREDOXIN"/>
    <property type="match status" value="1"/>
</dbReference>
<dbReference type="KEGG" id="ima:PO878_16200"/>
<feature type="domain" description="Metallo-beta-lactamase" evidence="1">
    <location>
        <begin position="37"/>
        <end position="233"/>
    </location>
</feature>
<dbReference type="Gene3D" id="3.60.15.10">
    <property type="entry name" value="Ribonuclease Z/Hydroxyacylglutathione hydrolase-like"/>
    <property type="match status" value="1"/>
</dbReference>
<protein>
    <submittedName>
        <fullName evidence="2">MBL fold metallo-hydrolase</fullName>
    </submittedName>
</protein>
<dbReference type="InterPro" id="IPR045761">
    <property type="entry name" value="ODP_dom"/>
</dbReference>